<comment type="caution">
    <text evidence="1">The sequence shown here is derived from an EMBL/GenBank/DDBJ whole genome shotgun (WGS) entry which is preliminary data.</text>
</comment>
<reference evidence="1 2" key="1">
    <citation type="journal article" date="2013" name="Curr. Biol.">
        <title>The Genome of the Foraminiferan Reticulomyxa filosa.</title>
        <authorList>
            <person name="Glockner G."/>
            <person name="Hulsmann N."/>
            <person name="Schleicher M."/>
            <person name="Noegel A.A."/>
            <person name="Eichinger L."/>
            <person name="Gallinger C."/>
            <person name="Pawlowski J."/>
            <person name="Sierra R."/>
            <person name="Euteneuer U."/>
            <person name="Pillet L."/>
            <person name="Moustafa A."/>
            <person name="Platzer M."/>
            <person name="Groth M."/>
            <person name="Szafranski K."/>
            <person name="Schliwa M."/>
        </authorList>
    </citation>
    <scope>NUCLEOTIDE SEQUENCE [LARGE SCALE GENOMIC DNA]</scope>
</reference>
<proteinExistence type="predicted"/>
<evidence type="ECO:0000313" key="2">
    <source>
        <dbReference type="Proteomes" id="UP000023152"/>
    </source>
</evidence>
<keyword evidence="2" id="KW-1185">Reference proteome</keyword>
<evidence type="ECO:0000313" key="1">
    <source>
        <dbReference type="EMBL" id="ETO17567.1"/>
    </source>
</evidence>
<accession>X6MVT0</accession>
<organism evidence="1 2">
    <name type="scientific">Reticulomyxa filosa</name>
    <dbReference type="NCBI Taxonomy" id="46433"/>
    <lineage>
        <taxon>Eukaryota</taxon>
        <taxon>Sar</taxon>
        <taxon>Rhizaria</taxon>
        <taxon>Retaria</taxon>
        <taxon>Foraminifera</taxon>
        <taxon>Monothalamids</taxon>
        <taxon>Reticulomyxidae</taxon>
        <taxon>Reticulomyxa</taxon>
    </lineage>
</organism>
<name>X6MVT0_RETFI</name>
<protein>
    <submittedName>
        <fullName evidence="1">Uncharacterized protein</fullName>
    </submittedName>
</protein>
<dbReference type="AlphaFoldDB" id="X6MVT0"/>
<sequence length="152" mass="18269">MIVIKVEIDLNDEKWNSLMCETSDEMDLENMDFKIIFWKSVWSSKESIVEVVSLLTCPSEKREKVRTFMYTKIQLCYKLSNFGVVFLYVDHYLTNVPIDILENIKHFQQKKIKNKEKEKVKMKKFDKMHLIVAWQNTFLFGFSSPSYFPKRF</sequence>
<gene>
    <name evidence="1" type="ORF">RFI_19755</name>
</gene>
<dbReference type="Proteomes" id="UP000023152">
    <property type="component" value="Unassembled WGS sequence"/>
</dbReference>
<dbReference type="EMBL" id="ASPP01016379">
    <property type="protein sequence ID" value="ETO17567.1"/>
    <property type="molecule type" value="Genomic_DNA"/>
</dbReference>